<feature type="domain" description="TadE-like" evidence="2">
    <location>
        <begin position="16"/>
        <end position="58"/>
    </location>
</feature>
<evidence type="ECO:0000256" key="1">
    <source>
        <dbReference type="SAM" id="Phobius"/>
    </source>
</evidence>
<reference evidence="3 4" key="1">
    <citation type="submission" date="2015-12" db="EMBL/GenBank/DDBJ databases">
        <title>Diversity of Burkholderia near neighbor genomes.</title>
        <authorList>
            <person name="Sahl J."/>
            <person name="Wagner D."/>
            <person name="Keim P."/>
        </authorList>
    </citation>
    <scope>NUCLEOTIDE SEQUENCE [LARGE SCALE GENOMIC DNA]</scope>
    <source>
        <strain evidence="3 4">MSMB1184WGS</strain>
    </source>
</reference>
<protein>
    <submittedName>
        <fullName evidence="3">Pilus assembly protein TadE</fullName>
    </submittedName>
</protein>
<feature type="transmembrane region" description="Helical" evidence="1">
    <location>
        <begin position="20"/>
        <end position="45"/>
    </location>
</feature>
<dbReference type="Pfam" id="PF07811">
    <property type="entry name" value="TadE"/>
    <property type="match status" value="1"/>
</dbReference>
<dbReference type="Proteomes" id="UP000094776">
    <property type="component" value="Chromosome 1"/>
</dbReference>
<evidence type="ECO:0000313" key="3">
    <source>
        <dbReference type="EMBL" id="AOK16478.1"/>
    </source>
</evidence>
<proteinExistence type="predicted"/>
<keyword evidence="1" id="KW-1133">Transmembrane helix</keyword>
<dbReference type="RefSeq" id="WP_069272852.1">
    <property type="nucleotide sequence ID" value="NZ_CP013443.1"/>
</dbReference>
<dbReference type="AlphaFoldDB" id="A0A1B4PRA8"/>
<sequence length="157" mass="16830">MTTQRQPCARRRHQRGATAVEFALVFPLFFLIMYAIVTFGLIFAVQQGLTLAATEGARAALNYVPEANGQGAQALQDRASAARRAAQNLTRWLPNVVVPAPSSAACSYDATMYCVTVTVTYPYAQYPLVPSLPLLGLVLPSALTSTATVQINPATIL</sequence>
<keyword evidence="1" id="KW-0472">Membrane</keyword>
<evidence type="ECO:0000259" key="2">
    <source>
        <dbReference type="Pfam" id="PF07811"/>
    </source>
</evidence>
<keyword evidence="1" id="KW-0812">Transmembrane</keyword>
<dbReference type="EMBL" id="CP013443">
    <property type="protein sequence ID" value="AOK16478.1"/>
    <property type="molecule type" value="Genomic_DNA"/>
</dbReference>
<dbReference type="InterPro" id="IPR012495">
    <property type="entry name" value="TadE-like_dom"/>
</dbReference>
<accession>A0A1B4PRA8</accession>
<gene>
    <name evidence="3" type="ORF">WT26_10885</name>
</gene>
<evidence type="ECO:0000313" key="4">
    <source>
        <dbReference type="Proteomes" id="UP000094776"/>
    </source>
</evidence>
<organism evidence="3 4">
    <name type="scientific">Burkholderia cepacia</name>
    <name type="common">Pseudomonas cepacia</name>
    <dbReference type="NCBI Taxonomy" id="292"/>
    <lineage>
        <taxon>Bacteria</taxon>
        <taxon>Pseudomonadati</taxon>
        <taxon>Pseudomonadota</taxon>
        <taxon>Betaproteobacteria</taxon>
        <taxon>Burkholderiales</taxon>
        <taxon>Burkholderiaceae</taxon>
        <taxon>Burkholderia</taxon>
        <taxon>Burkholderia cepacia complex</taxon>
    </lineage>
</organism>
<name>A0A1B4PRA8_BURCE</name>